<sequence length="448" mass="51901">MHFLEFELGRFPNGEANQDPLAIKKSGTLEYLISASVRIGDMIQLYWEQSTAADRMRAQAGLYELLALLIEKQEHRDTEAPELAKKEIDHRYGEGLSVDELAALSGVSRYHLMRGFKERYGKSIVEYLTEIRLLHAKKLMRESDLPVGEIAGRVGFRSEPYFRTVFKKEVGIAPAVYLRNRKRKVAAYSWLVLGQLLPLQVVPHAAPLDHYWTDEFSRKFIGDIEVPLGHHYDFNRHALWKAKPDYIIGLENSVPPDEAVRLGEIAPVLLLPMMGCWRQQFRMTADFLEISEDAASWLEHYEQRAKSIREQVRSTIRGEKVLVLKVAGNELHIWGRKAMTVLYDDLGLAPSSLAEEVDWYSPVELDRLCECDDDCRFIVSVNGDSHSQSYWKTLQKDNRWTRLRQVRENNVHMQQGHRAWVYPWFENSALYRQRQLEMASHLILCTNS</sequence>
<evidence type="ECO:0000256" key="2">
    <source>
        <dbReference type="ARBA" id="ARBA00023125"/>
    </source>
</evidence>
<reference evidence="6 7" key="1">
    <citation type="submission" date="2024-09" db="EMBL/GenBank/DDBJ databases">
        <authorList>
            <person name="Sun Q."/>
            <person name="Mori K."/>
        </authorList>
    </citation>
    <scope>NUCLEOTIDE SEQUENCE [LARGE SCALE GENOMIC DNA]</scope>
    <source>
        <strain evidence="6 7">JCM 12520</strain>
    </source>
</reference>
<keyword evidence="7" id="KW-1185">Reference proteome</keyword>
<dbReference type="SMART" id="SM00342">
    <property type="entry name" value="HTH_ARAC"/>
    <property type="match status" value="1"/>
</dbReference>
<dbReference type="SUPFAM" id="SSF53807">
    <property type="entry name" value="Helical backbone' metal receptor"/>
    <property type="match status" value="1"/>
</dbReference>
<protein>
    <submittedName>
        <fullName evidence="6">AraC family transcriptional regulator</fullName>
    </submittedName>
</protein>
<dbReference type="RefSeq" id="WP_344902626.1">
    <property type="nucleotide sequence ID" value="NZ_BAAAYO010000001.1"/>
</dbReference>
<gene>
    <name evidence="6" type="ORF">ACFFNY_15710</name>
</gene>
<proteinExistence type="predicted"/>
<feature type="domain" description="Fe/B12 periplasmic-binding" evidence="5">
    <location>
        <begin position="184"/>
        <end position="447"/>
    </location>
</feature>
<dbReference type="InterPro" id="IPR002491">
    <property type="entry name" value="ABC_transptr_periplasmic_BD"/>
</dbReference>
<dbReference type="SUPFAM" id="SSF46689">
    <property type="entry name" value="Homeodomain-like"/>
    <property type="match status" value="2"/>
</dbReference>
<dbReference type="InterPro" id="IPR018060">
    <property type="entry name" value="HTH_AraC"/>
</dbReference>
<evidence type="ECO:0000256" key="1">
    <source>
        <dbReference type="ARBA" id="ARBA00023015"/>
    </source>
</evidence>
<comment type="caution">
    <text evidence="6">The sequence shown here is derived from an EMBL/GenBank/DDBJ whole genome shotgun (WGS) entry which is preliminary data.</text>
</comment>
<name>A0ABV5VXL4_9BACL</name>
<feature type="domain" description="HTH araC/xylS-type" evidence="4">
    <location>
        <begin position="82"/>
        <end position="180"/>
    </location>
</feature>
<dbReference type="Pfam" id="PF12833">
    <property type="entry name" value="HTH_18"/>
    <property type="match status" value="1"/>
</dbReference>
<dbReference type="PANTHER" id="PTHR43280:SF2">
    <property type="entry name" value="HTH-TYPE TRANSCRIPTIONAL REGULATOR EXSA"/>
    <property type="match status" value="1"/>
</dbReference>
<evidence type="ECO:0000259" key="4">
    <source>
        <dbReference type="PROSITE" id="PS01124"/>
    </source>
</evidence>
<keyword evidence="2" id="KW-0238">DNA-binding</keyword>
<dbReference type="InterPro" id="IPR009057">
    <property type="entry name" value="Homeodomain-like_sf"/>
</dbReference>
<keyword evidence="3" id="KW-0804">Transcription</keyword>
<dbReference type="PANTHER" id="PTHR43280">
    <property type="entry name" value="ARAC-FAMILY TRANSCRIPTIONAL REGULATOR"/>
    <property type="match status" value="1"/>
</dbReference>
<dbReference type="Gene3D" id="1.10.10.60">
    <property type="entry name" value="Homeodomain-like"/>
    <property type="match status" value="2"/>
</dbReference>
<keyword evidence="1" id="KW-0805">Transcription regulation</keyword>
<dbReference type="Proteomes" id="UP001589619">
    <property type="component" value="Unassembled WGS sequence"/>
</dbReference>
<organism evidence="6 7">
    <name type="scientific">Paenibacillus hodogayensis</name>
    <dbReference type="NCBI Taxonomy" id="279208"/>
    <lineage>
        <taxon>Bacteria</taxon>
        <taxon>Bacillati</taxon>
        <taxon>Bacillota</taxon>
        <taxon>Bacilli</taxon>
        <taxon>Bacillales</taxon>
        <taxon>Paenibacillaceae</taxon>
        <taxon>Paenibacillus</taxon>
    </lineage>
</organism>
<dbReference type="Gene3D" id="3.40.50.1980">
    <property type="entry name" value="Nitrogenase molybdenum iron protein domain"/>
    <property type="match status" value="2"/>
</dbReference>
<evidence type="ECO:0000259" key="5">
    <source>
        <dbReference type="PROSITE" id="PS50983"/>
    </source>
</evidence>
<evidence type="ECO:0000313" key="6">
    <source>
        <dbReference type="EMBL" id="MFB9753010.1"/>
    </source>
</evidence>
<evidence type="ECO:0000313" key="7">
    <source>
        <dbReference type="Proteomes" id="UP001589619"/>
    </source>
</evidence>
<evidence type="ECO:0000256" key="3">
    <source>
        <dbReference type="ARBA" id="ARBA00023163"/>
    </source>
</evidence>
<dbReference type="EMBL" id="JBHMAG010000012">
    <property type="protein sequence ID" value="MFB9753010.1"/>
    <property type="molecule type" value="Genomic_DNA"/>
</dbReference>
<dbReference type="PROSITE" id="PS01124">
    <property type="entry name" value="HTH_ARAC_FAMILY_2"/>
    <property type="match status" value="1"/>
</dbReference>
<dbReference type="PROSITE" id="PS50983">
    <property type="entry name" value="FE_B12_PBP"/>
    <property type="match status" value="1"/>
</dbReference>
<accession>A0ABV5VXL4</accession>